<dbReference type="AlphaFoldDB" id="A0A1L9Q571"/>
<name>A0A1L9Q571_ASPVE</name>
<keyword evidence="3" id="KW-1185">Reference proteome</keyword>
<organism evidence="2 3">
    <name type="scientific">Aspergillus versicolor CBS 583.65</name>
    <dbReference type="NCBI Taxonomy" id="1036611"/>
    <lineage>
        <taxon>Eukaryota</taxon>
        <taxon>Fungi</taxon>
        <taxon>Dikarya</taxon>
        <taxon>Ascomycota</taxon>
        <taxon>Pezizomycotina</taxon>
        <taxon>Eurotiomycetes</taxon>
        <taxon>Eurotiomycetidae</taxon>
        <taxon>Eurotiales</taxon>
        <taxon>Aspergillaceae</taxon>
        <taxon>Aspergillus</taxon>
        <taxon>Aspergillus subgen. Nidulantes</taxon>
    </lineage>
</organism>
<dbReference type="Proteomes" id="UP000184073">
    <property type="component" value="Unassembled WGS sequence"/>
</dbReference>
<feature type="transmembrane region" description="Helical" evidence="1">
    <location>
        <begin position="12"/>
        <end position="32"/>
    </location>
</feature>
<proteinExistence type="predicted"/>
<dbReference type="RefSeq" id="XP_040674687.1">
    <property type="nucleotide sequence ID" value="XM_040812480.1"/>
</dbReference>
<dbReference type="GeneID" id="63727991"/>
<reference evidence="3" key="1">
    <citation type="journal article" date="2017" name="Genome Biol.">
        <title>Comparative genomics reveals high biological diversity and specific adaptations in the industrially and medically important fungal genus Aspergillus.</title>
        <authorList>
            <person name="de Vries R.P."/>
            <person name="Riley R."/>
            <person name="Wiebenga A."/>
            <person name="Aguilar-Osorio G."/>
            <person name="Amillis S."/>
            <person name="Uchima C.A."/>
            <person name="Anderluh G."/>
            <person name="Asadollahi M."/>
            <person name="Askin M."/>
            <person name="Barry K."/>
            <person name="Battaglia E."/>
            <person name="Bayram O."/>
            <person name="Benocci T."/>
            <person name="Braus-Stromeyer S.A."/>
            <person name="Caldana C."/>
            <person name="Canovas D."/>
            <person name="Cerqueira G.C."/>
            <person name="Chen F."/>
            <person name="Chen W."/>
            <person name="Choi C."/>
            <person name="Clum A."/>
            <person name="Dos Santos R.A."/>
            <person name="Damasio A.R."/>
            <person name="Diallinas G."/>
            <person name="Emri T."/>
            <person name="Fekete E."/>
            <person name="Flipphi M."/>
            <person name="Freyberg S."/>
            <person name="Gallo A."/>
            <person name="Gournas C."/>
            <person name="Habgood R."/>
            <person name="Hainaut M."/>
            <person name="Harispe M.L."/>
            <person name="Henrissat B."/>
            <person name="Hilden K.S."/>
            <person name="Hope R."/>
            <person name="Hossain A."/>
            <person name="Karabika E."/>
            <person name="Karaffa L."/>
            <person name="Karanyi Z."/>
            <person name="Krasevec N."/>
            <person name="Kuo A."/>
            <person name="Kusch H."/>
            <person name="LaButti K."/>
            <person name="Lagendijk E.L."/>
            <person name="Lapidus A."/>
            <person name="Levasseur A."/>
            <person name="Lindquist E."/>
            <person name="Lipzen A."/>
            <person name="Logrieco A.F."/>
            <person name="MacCabe A."/>
            <person name="Maekelae M.R."/>
            <person name="Malavazi I."/>
            <person name="Melin P."/>
            <person name="Meyer V."/>
            <person name="Mielnichuk N."/>
            <person name="Miskei M."/>
            <person name="Molnar A.P."/>
            <person name="Mule G."/>
            <person name="Ngan C.Y."/>
            <person name="Orejas M."/>
            <person name="Orosz E."/>
            <person name="Ouedraogo J.P."/>
            <person name="Overkamp K.M."/>
            <person name="Park H.-S."/>
            <person name="Perrone G."/>
            <person name="Piumi F."/>
            <person name="Punt P.J."/>
            <person name="Ram A.F."/>
            <person name="Ramon A."/>
            <person name="Rauscher S."/>
            <person name="Record E."/>
            <person name="Riano-Pachon D.M."/>
            <person name="Robert V."/>
            <person name="Roehrig J."/>
            <person name="Ruller R."/>
            <person name="Salamov A."/>
            <person name="Salih N.S."/>
            <person name="Samson R.A."/>
            <person name="Sandor E."/>
            <person name="Sanguinetti M."/>
            <person name="Schuetze T."/>
            <person name="Sepcic K."/>
            <person name="Shelest E."/>
            <person name="Sherlock G."/>
            <person name="Sophianopoulou V."/>
            <person name="Squina F.M."/>
            <person name="Sun H."/>
            <person name="Susca A."/>
            <person name="Todd R.B."/>
            <person name="Tsang A."/>
            <person name="Unkles S.E."/>
            <person name="van de Wiele N."/>
            <person name="van Rossen-Uffink D."/>
            <person name="Oliveira J.V."/>
            <person name="Vesth T.C."/>
            <person name="Visser J."/>
            <person name="Yu J.-H."/>
            <person name="Zhou M."/>
            <person name="Andersen M.R."/>
            <person name="Archer D.B."/>
            <person name="Baker S.E."/>
            <person name="Benoit I."/>
            <person name="Brakhage A.A."/>
            <person name="Braus G.H."/>
            <person name="Fischer R."/>
            <person name="Frisvad J.C."/>
            <person name="Goldman G.H."/>
            <person name="Houbraken J."/>
            <person name="Oakley B."/>
            <person name="Pocsi I."/>
            <person name="Scazzocchio C."/>
            <person name="Seiboth B."/>
            <person name="vanKuyk P.A."/>
            <person name="Wortman J."/>
            <person name="Dyer P.S."/>
            <person name="Grigoriev I.V."/>
        </authorList>
    </citation>
    <scope>NUCLEOTIDE SEQUENCE [LARGE SCALE GENOMIC DNA]</scope>
    <source>
        <strain evidence="3">CBS 583.65</strain>
    </source>
</reference>
<protein>
    <submittedName>
        <fullName evidence="2">Uncharacterized protein</fullName>
    </submittedName>
</protein>
<keyword evidence="1" id="KW-1133">Transmembrane helix</keyword>
<evidence type="ECO:0000313" key="3">
    <source>
        <dbReference type="Proteomes" id="UP000184073"/>
    </source>
</evidence>
<gene>
    <name evidence="2" type="ORF">ASPVEDRAFT_419885</name>
</gene>
<dbReference type="VEuPathDB" id="FungiDB:ASPVEDRAFT_419885"/>
<accession>A0A1L9Q571</accession>
<keyword evidence="1" id="KW-0812">Transmembrane</keyword>
<dbReference type="EMBL" id="KV878141">
    <property type="protein sequence ID" value="OJJ08925.1"/>
    <property type="molecule type" value="Genomic_DNA"/>
</dbReference>
<evidence type="ECO:0000256" key="1">
    <source>
        <dbReference type="SAM" id="Phobius"/>
    </source>
</evidence>
<keyword evidence="1" id="KW-0472">Membrane</keyword>
<evidence type="ECO:0000313" key="2">
    <source>
        <dbReference type="EMBL" id="OJJ08925.1"/>
    </source>
</evidence>
<sequence length="66" mass="7346">MAEVTGTSEVKSSEVAALLCCVSLLTILSLILSSLSHFLVFSYSFCPSFRLFAYLRLMQHQSSYMS</sequence>